<protein>
    <submittedName>
        <fullName evidence="1">Uncharacterized protein</fullName>
    </submittedName>
</protein>
<evidence type="ECO:0000313" key="1">
    <source>
        <dbReference type="EMBL" id="PNP56010.1"/>
    </source>
</evidence>
<dbReference type="OrthoDB" id="4899201at2759"/>
<dbReference type="Proteomes" id="UP000236290">
    <property type="component" value="Unassembled WGS sequence"/>
</dbReference>
<name>A0A2K0UE04_TRIHA</name>
<accession>A0A2K0UE04</accession>
<dbReference type="AlphaFoldDB" id="A0A2K0UE04"/>
<evidence type="ECO:0000313" key="2">
    <source>
        <dbReference type="Proteomes" id="UP000236290"/>
    </source>
</evidence>
<organism evidence="1 2">
    <name type="scientific">Trichoderma harzianum</name>
    <name type="common">Hypocrea lixii</name>
    <dbReference type="NCBI Taxonomy" id="5544"/>
    <lineage>
        <taxon>Eukaryota</taxon>
        <taxon>Fungi</taxon>
        <taxon>Dikarya</taxon>
        <taxon>Ascomycota</taxon>
        <taxon>Pezizomycotina</taxon>
        <taxon>Sordariomycetes</taxon>
        <taxon>Hypocreomycetidae</taxon>
        <taxon>Hypocreales</taxon>
        <taxon>Hypocreaceae</taxon>
        <taxon>Trichoderma</taxon>
    </lineage>
</organism>
<dbReference type="EMBL" id="MTYI01000049">
    <property type="protein sequence ID" value="PNP56010.1"/>
    <property type="molecule type" value="Genomic_DNA"/>
</dbReference>
<sequence length="160" mass="18146">MPSKRKNTTQKTVLELTHKDLVRHTDGNPEQVKKGDPEWNDGIRCINAYRSQATVLSQADQEEMRDIIRRLDYVISPEAKNAPLSHTLMKAEYKKLQEGGSLSWAVFIILKTVYGDALPTKYVDCIRNTIGETELDNHTDEYLAIMATSTEPTEPLPKSK</sequence>
<gene>
    <name evidence="1" type="ORF">THARTR1_03947</name>
</gene>
<proteinExistence type="predicted"/>
<reference evidence="1 2" key="1">
    <citation type="submission" date="2017-02" db="EMBL/GenBank/DDBJ databases">
        <title>Genomes of Trichoderma spp. with biocontrol activity.</title>
        <authorList>
            <person name="Gardiner D."/>
            <person name="Kazan K."/>
            <person name="Vos C."/>
            <person name="Harvey P."/>
        </authorList>
    </citation>
    <scope>NUCLEOTIDE SEQUENCE [LARGE SCALE GENOMIC DNA]</scope>
    <source>
        <strain evidence="1 2">Tr1</strain>
    </source>
</reference>
<comment type="caution">
    <text evidence="1">The sequence shown here is derived from an EMBL/GenBank/DDBJ whole genome shotgun (WGS) entry which is preliminary data.</text>
</comment>